<accession>A0A4R3JVS1</accession>
<comment type="caution">
    <text evidence="2">The sequence shown here is derived from an EMBL/GenBank/DDBJ whole genome shotgun (WGS) entry which is preliminary data.</text>
</comment>
<dbReference type="AlphaFoldDB" id="A0A4R3JVS1"/>
<evidence type="ECO:0000256" key="1">
    <source>
        <dbReference type="SAM" id="SignalP"/>
    </source>
</evidence>
<organism evidence="2 3">
    <name type="scientific">Sulfuritortus calidifontis</name>
    <dbReference type="NCBI Taxonomy" id="1914471"/>
    <lineage>
        <taxon>Bacteria</taxon>
        <taxon>Pseudomonadati</taxon>
        <taxon>Pseudomonadota</taxon>
        <taxon>Betaproteobacteria</taxon>
        <taxon>Nitrosomonadales</taxon>
        <taxon>Thiobacillaceae</taxon>
        <taxon>Sulfuritortus</taxon>
    </lineage>
</organism>
<evidence type="ECO:0000313" key="3">
    <source>
        <dbReference type="Proteomes" id="UP000295135"/>
    </source>
</evidence>
<name>A0A4R3JVS1_9PROT</name>
<gene>
    <name evidence="2" type="ORF">EDC61_106106</name>
</gene>
<sequence length="108" mass="12179">MIRHLARQLFVIFALSLGFASLPALADNAKAQLETPKVMLRISADGKAIVDESGKEVARFNKDVKVNPMMNVSDRLPGCMRCQPECVVYEGERCVKWIRSCTWDFDCK</sequence>
<proteinExistence type="predicted"/>
<keyword evidence="3" id="KW-1185">Reference proteome</keyword>
<reference evidence="2 3" key="1">
    <citation type="submission" date="2019-03" db="EMBL/GenBank/DDBJ databases">
        <title>Genomic Encyclopedia of Type Strains, Phase IV (KMG-IV): sequencing the most valuable type-strain genomes for metagenomic binning, comparative biology and taxonomic classification.</title>
        <authorList>
            <person name="Goeker M."/>
        </authorList>
    </citation>
    <scope>NUCLEOTIDE SEQUENCE [LARGE SCALE GENOMIC DNA]</scope>
    <source>
        <strain evidence="2 3">DSM 103923</strain>
    </source>
</reference>
<dbReference type="RefSeq" id="WP_126463799.1">
    <property type="nucleotide sequence ID" value="NZ_AP018721.1"/>
</dbReference>
<dbReference type="EMBL" id="SLZY01000006">
    <property type="protein sequence ID" value="TCS72191.1"/>
    <property type="molecule type" value="Genomic_DNA"/>
</dbReference>
<evidence type="ECO:0000313" key="2">
    <source>
        <dbReference type="EMBL" id="TCS72191.1"/>
    </source>
</evidence>
<keyword evidence="1" id="KW-0732">Signal</keyword>
<dbReference type="Proteomes" id="UP000295135">
    <property type="component" value="Unassembled WGS sequence"/>
</dbReference>
<feature type="chain" id="PRO_5021029281" evidence="1">
    <location>
        <begin position="27"/>
        <end position="108"/>
    </location>
</feature>
<protein>
    <submittedName>
        <fullName evidence="2">Uncharacterized protein</fullName>
    </submittedName>
</protein>
<feature type="signal peptide" evidence="1">
    <location>
        <begin position="1"/>
        <end position="26"/>
    </location>
</feature>